<comment type="caution">
    <text evidence="2">The sequence shown here is derived from an EMBL/GenBank/DDBJ whole genome shotgun (WGS) entry which is preliminary data.</text>
</comment>
<accession>A0ABD0LHY9</accession>
<evidence type="ECO:0000313" key="3">
    <source>
        <dbReference type="Proteomes" id="UP001519460"/>
    </source>
</evidence>
<evidence type="ECO:0000256" key="1">
    <source>
        <dbReference type="SAM" id="MobiDB-lite"/>
    </source>
</evidence>
<proteinExistence type="predicted"/>
<gene>
    <name evidence="2" type="ORF">BaRGS_00009968</name>
</gene>
<name>A0ABD0LHY9_9CAEN</name>
<dbReference type="AlphaFoldDB" id="A0ABD0LHY9"/>
<dbReference type="EMBL" id="JACVVK020000048">
    <property type="protein sequence ID" value="KAK7498876.1"/>
    <property type="molecule type" value="Genomic_DNA"/>
</dbReference>
<keyword evidence="3" id="KW-1185">Reference proteome</keyword>
<feature type="region of interest" description="Disordered" evidence="1">
    <location>
        <begin position="55"/>
        <end position="84"/>
    </location>
</feature>
<feature type="compositionally biased region" description="Polar residues" evidence="1">
    <location>
        <begin position="71"/>
        <end position="84"/>
    </location>
</feature>
<protein>
    <submittedName>
        <fullName evidence="2">Uncharacterized protein</fullName>
    </submittedName>
</protein>
<dbReference type="Proteomes" id="UP001519460">
    <property type="component" value="Unassembled WGS sequence"/>
</dbReference>
<organism evidence="2 3">
    <name type="scientific">Batillaria attramentaria</name>
    <dbReference type="NCBI Taxonomy" id="370345"/>
    <lineage>
        <taxon>Eukaryota</taxon>
        <taxon>Metazoa</taxon>
        <taxon>Spiralia</taxon>
        <taxon>Lophotrochozoa</taxon>
        <taxon>Mollusca</taxon>
        <taxon>Gastropoda</taxon>
        <taxon>Caenogastropoda</taxon>
        <taxon>Sorbeoconcha</taxon>
        <taxon>Cerithioidea</taxon>
        <taxon>Batillariidae</taxon>
        <taxon>Batillaria</taxon>
    </lineage>
</organism>
<evidence type="ECO:0000313" key="2">
    <source>
        <dbReference type="EMBL" id="KAK7498876.1"/>
    </source>
</evidence>
<sequence>MACMSQTRKFRPVLNSTKQMNVQAAKERHRYVSGLLAAITPSQFYSVSLRLIPEGRSGGGNSGPAKPISELSHNTTQCPQGQPNSARCPIRYCPWLVKNTSQISFPPTPLAGECPHRPGSIYAKA</sequence>
<reference evidence="2 3" key="1">
    <citation type="journal article" date="2023" name="Sci. Data">
        <title>Genome assembly of the Korean intertidal mud-creeper Batillaria attramentaria.</title>
        <authorList>
            <person name="Patra A.K."/>
            <person name="Ho P.T."/>
            <person name="Jun S."/>
            <person name="Lee S.J."/>
            <person name="Kim Y."/>
            <person name="Won Y.J."/>
        </authorList>
    </citation>
    <scope>NUCLEOTIDE SEQUENCE [LARGE SCALE GENOMIC DNA]</scope>
    <source>
        <strain evidence="2">Wonlab-2016</strain>
    </source>
</reference>